<dbReference type="CDD" id="cd06261">
    <property type="entry name" value="TM_PBP2"/>
    <property type="match status" value="1"/>
</dbReference>
<evidence type="ECO:0000313" key="12">
    <source>
        <dbReference type="Proteomes" id="UP000440978"/>
    </source>
</evidence>
<dbReference type="Pfam" id="PF00528">
    <property type="entry name" value="BPD_transp_1"/>
    <property type="match status" value="1"/>
</dbReference>
<feature type="transmembrane region" description="Helical" evidence="9">
    <location>
        <begin position="206"/>
        <end position="232"/>
    </location>
</feature>
<keyword evidence="6" id="KW-0029">Amino-acid transport</keyword>
<evidence type="ECO:0000313" key="11">
    <source>
        <dbReference type="EMBL" id="MTT32935.1"/>
    </source>
</evidence>
<evidence type="ECO:0000256" key="8">
    <source>
        <dbReference type="ARBA" id="ARBA00023136"/>
    </source>
</evidence>
<keyword evidence="4" id="KW-1003">Cell membrane</keyword>
<comment type="similarity">
    <text evidence="2">Belongs to the binding-protein-dependent transport system permease family. CysTW subfamily.</text>
</comment>
<keyword evidence="5 9" id="KW-0812">Transmembrane</keyword>
<evidence type="ECO:0000256" key="3">
    <source>
        <dbReference type="ARBA" id="ARBA00022448"/>
    </source>
</evidence>
<keyword evidence="12" id="KW-1185">Reference proteome</keyword>
<evidence type="ECO:0000256" key="9">
    <source>
        <dbReference type="RuleBase" id="RU363032"/>
    </source>
</evidence>
<dbReference type="SUPFAM" id="SSF161098">
    <property type="entry name" value="MetI-like"/>
    <property type="match status" value="1"/>
</dbReference>
<dbReference type="GO" id="GO:0005275">
    <property type="term" value="F:amine transmembrane transporter activity"/>
    <property type="evidence" value="ECO:0007669"/>
    <property type="project" value="TreeGrafter"/>
</dbReference>
<feature type="transmembrane region" description="Helical" evidence="9">
    <location>
        <begin position="96"/>
        <end position="119"/>
    </location>
</feature>
<gene>
    <name evidence="11" type="ORF">GMB86_13055</name>
</gene>
<dbReference type="GO" id="GO:0015226">
    <property type="term" value="F:carnitine transmembrane transporter activity"/>
    <property type="evidence" value="ECO:0007669"/>
    <property type="project" value="TreeGrafter"/>
</dbReference>
<dbReference type="InterPro" id="IPR000515">
    <property type="entry name" value="MetI-like"/>
</dbReference>
<dbReference type="EMBL" id="WNHB01000023">
    <property type="protein sequence ID" value="MTT32935.1"/>
    <property type="molecule type" value="Genomic_DNA"/>
</dbReference>
<keyword evidence="3 9" id="KW-0813">Transport</keyword>
<dbReference type="PANTHER" id="PTHR47737:SF1">
    <property type="entry name" value="GLYCINE BETAINE_PROLINE BETAINE TRANSPORT SYSTEM PERMEASE PROTEIN PROW"/>
    <property type="match status" value="1"/>
</dbReference>
<dbReference type="OrthoDB" id="9801163at2"/>
<dbReference type="PANTHER" id="PTHR47737">
    <property type="entry name" value="GLYCINE BETAINE/PROLINE BETAINE TRANSPORT SYSTEM PERMEASE PROTEIN PROW"/>
    <property type="match status" value="1"/>
</dbReference>
<keyword evidence="7 9" id="KW-1133">Transmembrane helix</keyword>
<evidence type="ECO:0000256" key="5">
    <source>
        <dbReference type="ARBA" id="ARBA00022692"/>
    </source>
</evidence>
<feature type="transmembrane region" description="Helical" evidence="9">
    <location>
        <begin position="72"/>
        <end position="89"/>
    </location>
</feature>
<dbReference type="RefSeq" id="WP_155220635.1">
    <property type="nucleotide sequence ID" value="NZ_WNHB01000023.1"/>
</dbReference>
<dbReference type="GO" id="GO:0015871">
    <property type="term" value="P:choline transport"/>
    <property type="evidence" value="ECO:0007669"/>
    <property type="project" value="TreeGrafter"/>
</dbReference>
<dbReference type="PROSITE" id="PS50928">
    <property type="entry name" value="ABC_TM1"/>
    <property type="match status" value="1"/>
</dbReference>
<dbReference type="GO" id="GO:0031460">
    <property type="term" value="P:glycine betaine transport"/>
    <property type="evidence" value="ECO:0007669"/>
    <property type="project" value="TreeGrafter"/>
</dbReference>
<dbReference type="GO" id="GO:0043190">
    <property type="term" value="C:ATP-binding cassette (ABC) transporter complex"/>
    <property type="evidence" value="ECO:0007669"/>
    <property type="project" value="TreeGrafter"/>
</dbReference>
<reference evidence="11 12" key="1">
    <citation type="submission" date="2019-11" db="EMBL/GenBank/DDBJ databases">
        <title>Terrilactibacillus tamarindus sp. nov. BCM23-1 isolated from bark of Tamarindus indica.</title>
        <authorList>
            <person name="Kingkaew E."/>
            <person name="Tanasupawat S."/>
        </authorList>
    </citation>
    <scope>NUCLEOTIDE SEQUENCE [LARGE SCALE GENOMIC DNA]</scope>
    <source>
        <strain evidence="11 12">BCM23-1</strain>
    </source>
</reference>
<comment type="caution">
    <text evidence="11">The sequence shown here is derived from an EMBL/GenBank/DDBJ whole genome shotgun (WGS) entry which is preliminary data.</text>
</comment>
<evidence type="ECO:0000256" key="4">
    <source>
        <dbReference type="ARBA" id="ARBA00022475"/>
    </source>
</evidence>
<dbReference type="GO" id="GO:0006865">
    <property type="term" value="P:amino acid transport"/>
    <property type="evidence" value="ECO:0007669"/>
    <property type="project" value="UniProtKB-KW"/>
</dbReference>
<organism evidence="11 12">
    <name type="scientific">Terrilactibacillus tamarindi</name>
    <dbReference type="NCBI Taxonomy" id="2599694"/>
    <lineage>
        <taxon>Bacteria</taxon>
        <taxon>Bacillati</taxon>
        <taxon>Bacillota</taxon>
        <taxon>Bacilli</taxon>
        <taxon>Bacillales</taxon>
        <taxon>Bacillaceae</taxon>
        <taxon>Terrilactibacillus</taxon>
    </lineage>
</organism>
<name>A0A6N8CUX1_9BACI</name>
<evidence type="ECO:0000256" key="1">
    <source>
        <dbReference type="ARBA" id="ARBA00004651"/>
    </source>
</evidence>
<dbReference type="InterPro" id="IPR035906">
    <property type="entry name" value="MetI-like_sf"/>
</dbReference>
<sequence length="279" mass="30227">MSDPLLPKIPLGHWIDLFIQFITNNFEGFFGQIASGLAGFVEFLVTAFEFITPVGFIILFTAIAFWRRGWGVALFTLIGLVLIYDLGYWHNAMQTFSLVVTSVVLSIIIGLPLGIIAGINNTFKSIITPILDLLQTMPSFVYLIPAIFLFGTGMAPGVVATIIFAIPPTIRLTNLGIRQVPEDLIEASESFGSTTMQKLFKVQLPLSMPTIMAGINQSIMLALSMVVVASLVGAPGLGADVNFAVTSLRTDIGFEAGIAIVIIAIMLDRISQNTRSKKQ</sequence>
<feature type="transmembrane region" description="Helical" evidence="9">
    <location>
        <begin position="43"/>
        <end position="66"/>
    </location>
</feature>
<evidence type="ECO:0000256" key="6">
    <source>
        <dbReference type="ARBA" id="ARBA00022970"/>
    </source>
</evidence>
<feature type="transmembrane region" description="Helical" evidence="9">
    <location>
        <begin position="139"/>
        <end position="166"/>
    </location>
</feature>
<dbReference type="Gene3D" id="1.10.3720.10">
    <property type="entry name" value="MetI-like"/>
    <property type="match status" value="1"/>
</dbReference>
<protein>
    <submittedName>
        <fullName evidence="11">ABC transporter permease subunit</fullName>
    </submittedName>
</protein>
<dbReference type="FunFam" id="1.10.3720.10:FF:000001">
    <property type="entry name" value="Glycine betaine ABC transporter, permease"/>
    <property type="match status" value="1"/>
</dbReference>
<accession>A0A6N8CUX1</accession>
<dbReference type="AlphaFoldDB" id="A0A6N8CUX1"/>
<proteinExistence type="inferred from homology"/>
<comment type="subcellular location">
    <subcellularLocation>
        <location evidence="1 9">Cell membrane</location>
        <topology evidence="1 9">Multi-pass membrane protein</topology>
    </subcellularLocation>
</comment>
<keyword evidence="8 9" id="KW-0472">Membrane</keyword>
<evidence type="ECO:0000256" key="2">
    <source>
        <dbReference type="ARBA" id="ARBA00007069"/>
    </source>
</evidence>
<dbReference type="Proteomes" id="UP000440978">
    <property type="component" value="Unassembled WGS sequence"/>
</dbReference>
<evidence type="ECO:0000259" key="10">
    <source>
        <dbReference type="PROSITE" id="PS50928"/>
    </source>
</evidence>
<feature type="transmembrane region" description="Helical" evidence="9">
    <location>
        <begin position="252"/>
        <end position="270"/>
    </location>
</feature>
<evidence type="ECO:0000256" key="7">
    <source>
        <dbReference type="ARBA" id="ARBA00022989"/>
    </source>
</evidence>
<feature type="domain" description="ABC transmembrane type-1" evidence="10">
    <location>
        <begin position="92"/>
        <end position="271"/>
    </location>
</feature>